<evidence type="ECO:0000256" key="1">
    <source>
        <dbReference type="ARBA" id="ARBA00004141"/>
    </source>
</evidence>
<dbReference type="GO" id="GO:0006633">
    <property type="term" value="P:fatty acid biosynthetic process"/>
    <property type="evidence" value="ECO:0007669"/>
    <property type="project" value="UniProtKB-KW"/>
</dbReference>
<evidence type="ECO:0000313" key="13">
    <source>
        <dbReference type="Proteomes" id="UP000501534"/>
    </source>
</evidence>
<protein>
    <recommendedName>
        <fullName evidence="14">Acyl-CoA desaturase</fullName>
    </recommendedName>
</protein>
<evidence type="ECO:0000256" key="10">
    <source>
        <dbReference type="ARBA" id="ARBA00023160"/>
    </source>
</evidence>
<evidence type="ECO:0000256" key="6">
    <source>
        <dbReference type="ARBA" id="ARBA00022989"/>
    </source>
</evidence>
<dbReference type="EMBL" id="CP053069">
    <property type="protein sequence ID" value="QJR09863.1"/>
    <property type="molecule type" value="Genomic_DNA"/>
</dbReference>
<comment type="similarity">
    <text evidence="2">Belongs to the fatty acid desaturase type 2 family.</text>
</comment>
<evidence type="ECO:0000256" key="11">
    <source>
        <dbReference type="SAM" id="Phobius"/>
    </source>
</evidence>
<evidence type="ECO:0000256" key="3">
    <source>
        <dbReference type="ARBA" id="ARBA00022516"/>
    </source>
</evidence>
<evidence type="ECO:0000256" key="4">
    <source>
        <dbReference type="ARBA" id="ARBA00022692"/>
    </source>
</evidence>
<keyword evidence="7" id="KW-0560">Oxidoreductase</keyword>
<dbReference type="KEGG" id="uru:DSM104443_00913"/>
<organism evidence="12 13">
    <name type="scientific">Usitatibacter rugosus</name>
    <dbReference type="NCBI Taxonomy" id="2732067"/>
    <lineage>
        <taxon>Bacteria</taxon>
        <taxon>Pseudomonadati</taxon>
        <taxon>Pseudomonadota</taxon>
        <taxon>Betaproteobacteria</taxon>
        <taxon>Nitrosomonadales</taxon>
        <taxon>Usitatibacteraceae</taxon>
        <taxon>Usitatibacter</taxon>
    </lineage>
</organism>
<evidence type="ECO:0000256" key="2">
    <source>
        <dbReference type="ARBA" id="ARBA00008749"/>
    </source>
</evidence>
<dbReference type="AlphaFoldDB" id="A0A6M4GU51"/>
<keyword evidence="9 11" id="KW-0472">Membrane</keyword>
<evidence type="ECO:0000256" key="8">
    <source>
        <dbReference type="ARBA" id="ARBA00023098"/>
    </source>
</evidence>
<dbReference type="GO" id="GO:0016717">
    <property type="term" value="F:oxidoreductase activity, acting on paired donors, with oxidation of a pair of donors resulting in the reduction of molecular oxygen to two molecules of water"/>
    <property type="evidence" value="ECO:0007669"/>
    <property type="project" value="InterPro"/>
</dbReference>
<evidence type="ECO:0000256" key="7">
    <source>
        <dbReference type="ARBA" id="ARBA00023002"/>
    </source>
</evidence>
<dbReference type="GO" id="GO:0016020">
    <property type="term" value="C:membrane"/>
    <property type="evidence" value="ECO:0007669"/>
    <property type="project" value="UniProtKB-SubCell"/>
</dbReference>
<dbReference type="Proteomes" id="UP000501534">
    <property type="component" value="Chromosome"/>
</dbReference>
<keyword evidence="6 11" id="KW-1133">Transmembrane helix</keyword>
<keyword evidence="10" id="KW-0275">Fatty acid biosynthesis</keyword>
<comment type="subcellular location">
    <subcellularLocation>
        <location evidence="1">Membrane</location>
        <topology evidence="1">Multi-pass membrane protein</topology>
    </subcellularLocation>
</comment>
<evidence type="ECO:0000256" key="9">
    <source>
        <dbReference type="ARBA" id="ARBA00023136"/>
    </source>
</evidence>
<reference evidence="12 13" key="1">
    <citation type="submission" date="2020-04" db="EMBL/GenBank/DDBJ databases">
        <title>Usitatibacter rugosus gen. nov., sp. nov. and Usitatibacter palustris sp. nov., novel members of Usitatibacteraceae fam. nov. within the order Nitrosomonadales isolated from soil.</title>
        <authorList>
            <person name="Huber K.J."/>
            <person name="Neumann-Schaal M."/>
            <person name="Geppert A."/>
            <person name="Luckner M."/>
            <person name="Wanner G."/>
            <person name="Overmann J."/>
        </authorList>
    </citation>
    <scope>NUCLEOTIDE SEQUENCE [LARGE SCALE GENOMIC DNA]</scope>
    <source>
        <strain evidence="12 13">0125_3</strain>
    </source>
</reference>
<keyword evidence="3" id="KW-0444">Lipid biosynthesis</keyword>
<gene>
    <name evidence="12" type="ORF">DSM104443_00913</name>
</gene>
<keyword evidence="13" id="KW-1185">Reference proteome</keyword>
<keyword evidence="5" id="KW-0276">Fatty acid metabolism</keyword>
<dbReference type="PANTHER" id="PTHR11351">
    <property type="entry name" value="ACYL-COA DESATURASE"/>
    <property type="match status" value="1"/>
</dbReference>
<feature type="transmembrane region" description="Helical" evidence="11">
    <location>
        <begin position="191"/>
        <end position="210"/>
    </location>
</feature>
<accession>A0A6M4GU51</accession>
<proteinExistence type="inferred from homology"/>
<dbReference type="CDD" id="cd03505">
    <property type="entry name" value="Delta9-FADS-like"/>
    <property type="match status" value="1"/>
</dbReference>
<name>A0A6M4GU51_9PROT</name>
<feature type="transmembrane region" description="Helical" evidence="11">
    <location>
        <begin position="46"/>
        <end position="63"/>
    </location>
</feature>
<dbReference type="RefSeq" id="WP_171089919.1">
    <property type="nucleotide sequence ID" value="NZ_CP053069.1"/>
</dbReference>
<feature type="transmembrane region" description="Helical" evidence="11">
    <location>
        <begin position="69"/>
        <end position="87"/>
    </location>
</feature>
<evidence type="ECO:0000256" key="5">
    <source>
        <dbReference type="ARBA" id="ARBA00022832"/>
    </source>
</evidence>
<dbReference type="PANTHER" id="PTHR11351:SF31">
    <property type="entry name" value="DESATURASE 1, ISOFORM A-RELATED"/>
    <property type="match status" value="1"/>
</dbReference>
<evidence type="ECO:0008006" key="14">
    <source>
        <dbReference type="Google" id="ProtNLM"/>
    </source>
</evidence>
<evidence type="ECO:0000313" key="12">
    <source>
        <dbReference type="EMBL" id="QJR09863.1"/>
    </source>
</evidence>
<dbReference type="InterPro" id="IPR015876">
    <property type="entry name" value="Acyl-CoA_DS"/>
</dbReference>
<keyword evidence="4 11" id="KW-0812">Transmembrane</keyword>
<sequence length="328" mass="36943">MEQSASRPRPEAALASLDPYRVNSLILDANVDPVAGRARWDPARSAWNGGMLLAAIALGPLYFTWGAFTAFVVLLALTMCAGHSVGFHRRLIHRTFKCPKWLERAMVWSGTLVGMQGPLWVIQSHDIRDWAQRQPDCHDFLKHGRGPWMDAWWNLHCRLYLDRPPGFDPGPGIGDDPFYRFLQRTWMLQQIPVALVLFAIGGVPWVIWGVCVRVTVGVTMHWFVGYLCHTHGPQSWLVDKGAVQAHDVPWAAIPSMGESWHNNHHAFPASARHGLYPGQVDLGYEFVLLLERCGLAWDIQTPDRLPARPGITPIAAHSVERIHGRQTR</sequence>
<keyword evidence="8" id="KW-0443">Lipid metabolism</keyword>